<keyword evidence="1" id="KW-0547">Nucleotide-binding</keyword>
<name>A0AAD7DXU4_MYCRO</name>
<dbReference type="InterPro" id="IPR001650">
    <property type="entry name" value="Helicase_C-like"/>
</dbReference>
<dbReference type="Pfam" id="PF12513">
    <property type="entry name" value="SUV3_C"/>
    <property type="match status" value="1"/>
</dbReference>
<organism evidence="7 8">
    <name type="scientific">Mycena rosella</name>
    <name type="common">Pink bonnet</name>
    <name type="synonym">Agaricus rosellus</name>
    <dbReference type="NCBI Taxonomy" id="1033263"/>
    <lineage>
        <taxon>Eukaryota</taxon>
        <taxon>Fungi</taxon>
        <taxon>Dikarya</taxon>
        <taxon>Basidiomycota</taxon>
        <taxon>Agaricomycotina</taxon>
        <taxon>Agaricomycetes</taxon>
        <taxon>Agaricomycetidae</taxon>
        <taxon>Agaricales</taxon>
        <taxon>Marasmiineae</taxon>
        <taxon>Mycenaceae</taxon>
        <taxon>Mycena</taxon>
    </lineage>
</organism>
<dbReference type="Pfam" id="PF22527">
    <property type="entry name" value="DEXQc_Suv3"/>
    <property type="match status" value="1"/>
</dbReference>
<dbReference type="InterPro" id="IPR050699">
    <property type="entry name" value="RNA-DNA_Helicase"/>
</dbReference>
<feature type="region of interest" description="Disordered" evidence="5">
    <location>
        <begin position="26"/>
        <end position="50"/>
    </location>
</feature>
<dbReference type="AlphaFoldDB" id="A0AAD7DXU4"/>
<keyword evidence="8" id="KW-1185">Reference proteome</keyword>
<evidence type="ECO:0000256" key="1">
    <source>
        <dbReference type="ARBA" id="ARBA00022741"/>
    </source>
</evidence>
<dbReference type="Gene3D" id="1.20.272.40">
    <property type="match status" value="1"/>
</dbReference>
<dbReference type="Proteomes" id="UP001221757">
    <property type="component" value="Unassembled WGS sequence"/>
</dbReference>
<dbReference type="CDD" id="cd18805">
    <property type="entry name" value="SF2_C_suv3"/>
    <property type="match status" value="1"/>
</dbReference>
<protein>
    <submittedName>
        <fullName evidence="7">P-loop containing nucleoside triphosphate hydrolase protein</fullName>
    </submittedName>
</protein>
<dbReference type="Gene3D" id="3.40.50.300">
    <property type="entry name" value="P-loop containing nucleotide triphosphate hydrolases"/>
    <property type="match status" value="2"/>
</dbReference>
<evidence type="ECO:0000256" key="3">
    <source>
        <dbReference type="ARBA" id="ARBA00022806"/>
    </source>
</evidence>
<dbReference type="PROSITE" id="PS51194">
    <property type="entry name" value="HELICASE_CTER"/>
    <property type="match status" value="1"/>
</dbReference>
<gene>
    <name evidence="7" type="ORF">B0H17DRAFT_1195621</name>
</gene>
<feature type="region of interest" description="Disordered" evidence="5">
    <location>
        <begin position="712"/>
        <end position="744"/>
    </location>
</feature>
<dbReference type="FunFam" id="3.40.50.300:FF:000957">
    <property type="entry name" value="ATP-dependent RNA helicase SUV3L, mitochondrial"/>
    <property type="match status" value="1"/>
</dbReference>
<keyword evidence="2 7" id="KW-0378">Hydrolase</keyword>
<dbReference type="SUPFAM" id="SSF52540">
    <property type="entry name" value="P-loop containing nucleoside triphosphate hydrolases"/>
    <property type="match status" value="1"/>
</dbReference>
<evidence type="ECO:0000259" key="6">
    <source>
        <dbReference type="PROSITE" id="PS51194"/>
    </source>
</evidence>
<feature type="compositionally biased region" description="Basic and acidic residues" evidence="5">
    <location>
        <begin position="734"/>
        <end position="744"/>
    </location>
</feature>
<sequence>MQGFSLWVRRRPCLTPPQWIGHRFRSAPSARRPVKTTKPTEAPAGVQGLPGTDIPPHALLRYFRYNVEAWTQRRTVTDRLVAWGVPIGDATKLLDAFARDALKGVFDSPDAMEKYSLPGLIDSDAVEADIAFSHIFFRWLEGRPAPVPRVSAESTTKLKRIAEASSNLHPAEHHPAARMMRRRVIMHVGPTNSGKTHHALRALAAAPMGVYAGPLRLLAYEIWERLNLGAIVPLGATDEQIAAGQAAGPGPENPLARLCDMITGEEQKLVIDTNRAGLLSCTVEMLNLSRRFDVAVIDEIQMIADRQRGGGGPARCSASARPSCTCLLKDTGDEIVINRYERLTPLEVEETSLEDDLAGVRKGDCLVAFSRGAIFSLKRQVEEKTGLKCAVVYGRLPPEIRSEQAALFNDPESGYDVLIGSDAIGMGLNLKIRRIIFESVHKFDGREERQLSTSMMKQIAGRAGRFGMQATGETPGGFVTTLRSADLPILRRTMQIPIPPLMYARLPPTRIAVLGLSGLLPDNASSEAVMLALLHSSALPPFCRHMFQDQLALITNYLDTFPGFTISERMNFMEAPFPWRDTTSMDAITAFITSYYERMHVDIVQVMRELPYLGRLEEAEQARTRNEGSRAGRLLPGLELFHKLLTVYMWLAMRKPVAYPSYDDAIDIKERLEGALHWCLEQVTLGRSDGQTRVKMQTANEKIYHVTARDKAKARDEFLSPKEMYERGLSQPEPKPDTWDRRRS</sequence>
<keyword evidence="3" id="KW-0347">Helicase</keyword>
<comment type="caution">
    <text evidence="7">The sequence shown here is derived from an EMBL/GenBank/DDBJ whole genome shotgun (WGS) entry which is preliminary data.</text>
</comment>
<dbReference type="InterPro" id="IPR022192">
    <property type="entry name" value="SUV3_C"/>
</dbReference>
<dbReference type="GO" id="GO:0005524">
    <property type="term" value="F:ATP binding"/>
    <property type="evidence" value="ECO:0007669"/>
    <property type="project" value="UniProtKB-KW"/>
</dbReference>
<evidence type="ECO:0000256" key="4">
    <source>
        <dbReference type="ARBA" id="ARBA00022840"/>
    </source>
</evidence>
<dbReference type="EMBL" id="JARKIE010000019">
    <property type="protein sequence ID" value="KAJ7700777.1"/>
    <property type="molecule type" value="Genomic_DNA"/>
</dbReference>
<dbReference type="GO" id="GO:0004386">
    <property type="term" value="F:helicase activity"/>
    <property type="evidence" value="ECO:0007669"/>
    <property type="project" value="UniProtKB-KW"/>
</dbReference>
<evidence type="ECO:0000256" key="5">
    <source>
        <dbReference type="SAM" id="MobiDB-lite"/>
    </source>
</evidence>
<accession>A0AAD7DXU4</accession>
<proteinExistence type="predicted"/>
<dbReference type="InterPro" id="IPR027417">
    <property type="entry name" value="P-loop_NTPase"/>
</dbReference>
<dbReference type="SMART" id="SM00490">
    <property type="entry name" value="HELICc"/>
    <property type="match status" value="1"/>
</dbReference>
<dbReference type="Gene3D" id="1.20.58.1080">
    <property type="match status" value="1"/>
</dbReference>
<keyword evidence="4" id="KW-0067">ATP-binding</keyword>
<dbReference type="GO" id="GO:0000965">
    <property type="term" value="P:mitochondrial RNA 3'-end processing"/>
    <property type="evidence" value="ECO:0007669"/>
    <property type="project" value="TreeGrafter"/>
</dbReference>
<dbReference type="GO" id="GO:0016787">
    <property type="term" value="F:hydrolase activity"/>
    <property type="evidence" value="ECO:0007669"/>
    <property type="project" value="UniProtKB-KW"/>
</dbReference>
<dbReference type="PANTHER" id="PTHR12131:SF1">
    <property type="entry name" value="ATP-DEPENDENT RNA HELICASE SUPV3L1, MITOCHONDRIAL-RELATED"/>
    <property type="match status" value="1"/>
</dbReference>
<dbReference type="Pfam" id="PF00271">
    <property type="entry name" value="Helicase_C"/>
    <property type="match status" value="1"/>
</dbReference>
<evidence type="ECO:0000313" key="7">
    <source>
        <dbReference type="EMBL" id="KAJ7700777.1"/>
    </source>
</evidence>
<dbReference type="PANTHER" id="PTHR12131">
    <property type="entry name" value="ATP-DEPENDENT RNA AND DNA HELICASE"/>
    <property type="match status" value="1"/>
</dbReference>
<feature type="domain" description="Helicase C-terminal" evidence="6">
    <location>
        <begin position="352"/>
        <end position="514"/>
    </location>
</feature>
<evidence type="ECO:0000313" key="8">
    <source>
        <dbReference type="Proteomes" id="UP001221757"/>
    </source>
</evidence>
<dbReference type="InterPro" id="IPR055206">
    <property type="entry name" value="DEXQc_SUV3"/>
</dbReference>
<dbReference type="GO" id="GO:0045025">
    <property type="term" value="C:mitochondrial degradosome"/>
    <property type="evidence" value="ECO:0007669"/>
    <property type="project" value="TreeGrafter"/>
</dbReference>
<reference evidence="7" key="1">
    <citation type="submission" date="2023-03" db="EMBL/GenBank/DDBJ databases">
        <title>Massive genome expansion in bonnet fungi (Mycena s.s.) driven by repeated elements and novel gene families across ecological guilds.</title>
        <authorList>
            <consortium name="Lawrence Berkeley National Laboratory"/>
            <person name="Harder C.B."/>
            <person name="Miyauchi S."/>
            <person name="Viragh M."/>
            <person name="Kuo A."/>
            <person name="Thoen E."/>
            <person name="Andreopoulos B."/>
            <person name="Lu D."/>
            <person name="Skrede I."/>
            <person name="Drula E."/>
            <person name="Henrissat B."/>
            <person name="Morin E."/>
            <person name="Kohler A."/>
            <person name="Barry K."/>
            <person name="LaButti K."/>
            <person name="Morin E."/>
            <person name="Salamov A."/>
            <person name="Lipzen A."/>
            <person name="Mereny Z."/>
            <person name="Hegedus B."/>
            <person name="Baldrian P."/>
            <person name="Stursova M."/>
            <person name="Weitz H."/>
            <person name="Taylor A."/>
            <person name="Grigoriev I.V."/>
            <person name="Nagy L.G."/>
            <person name="Martin F."/>
            <person name="Kauserud H."/>
        </authorList>
    </citation>
    <scope>NUCLEOTIDE SEQUENCE</scope>
    <source>
        <strain evidence="7">CBHHK067</strain>
    </source>
</reference>
<evidence type="ECO:0000256" key="2">
    <source>
        <dbReference type="ARBA" id="ARBA00022801"/>
    </source>
</evidence>
<feature type="compositionally biased region" description="Basic and acidic residues" evidence="5">
    <location>
        <begin position="712"/>
        <end position="726"/>
    </location>
</feature>